<protein>
    <submittedName>
        <fullName evidence="2">Uncharacterized protein</fullName>
    </submittedName>
</protein>
<comment type="caution">
    <text evidence="2">The sequence shown here is derived from an EMBL/GenBank/DDBJ whole genome shotgun (WGS) entry which is preliminary data.</text>
</comment>
<gene>
    <name evidence="2" type="ORF">RRG08_030150</name>
</gene>
<proteinExistence type="predicted"/>
<organism evidence="2 3">
    <name type="scientific">Elysia crispata</name>
    <name type="common">lettuce slug</name>
    <dbReference type="NCBI Taxonomy" id="231223"/>
    <lineage>
        <taxon>Eukaryota</taxon>
        <taxon>Metazoa</taxon>
        <taxon>Spiralia</taxon>
        <taxon>Lophotrochozoa</taxon>
        <taxon>Mollusca</taxon>
        <taxon>Gastropoda</taxon>
        <taxon>Heterobranchia</taxon>
        <taxon>Euthyneura</taxon>
        <taxon>Panpulmonata</taxon>
        <taxon>Sacoglossa</taxon>
        <taxon>Placobranchoidea</taxon>
        <taxon>Plakobranchidae</taxon>
        <taxon>Elysia</taxon>
    </lineage>
</organism>
<feature type="region of interest" description="Disordered" evidence="1">
    <location>
        <begin position="135"/>
        <end position="155"/>
    </location>
</feature>
<evidence type="ECO:0000256" key="1">
    <source>
        <dbReference type="SAM" id="MobiDB-lite"/>
    </source>
</evidence>
<sequence>MGLYPNESWPGPFIPWILDAQEGVTLACVPREAYWTRTTGAGTITAPQNTELAAGEQRKIKQFYPAKGLVDHASGVPCLNGASQLSSMGNSSQCELVRPQLVLSTREVNNLVLAVPHSGSESLRRRALTLHANQMPAAPRTTGGMHSFRVEQARQ</sequence>
<keyword evidence="3" id="KW-1185">Reference proteome</keyword>
<dbReference type="Proteomes" id="UP001283361">
    <property type="component" value="Unassembled WGS sequence"/>
</dbReference>
<dbReference type="EMBL" id="JAWDGP010003469">
    <property type="protein sequence ID" value="KAK3774068.1"/>
    <property type="molecule type" value="Genomic_DNA"/>
</dbReference>
<evidence type="ECO:0000313" key="3">
    <source>
        <dbReference type="Proteomes" id="UP001283361"/>
    </source>
</evidence>
<name>A0AAE0ZR55_9GAST</name>
<dbReference type="AlphaFoldDB" id="A0AAE0ZR55"/>
<evidence type="ECO:0000313" key="2">
    <source>
        <dbReference type="EMBL" id="KAK3774068.1"/>
    </source>
</evidence>
<accession>A0AAE0ZR55</accession>
<reference evidence="2" key="1">
    <citation type="journal article" date="2023" name="G3 (Bethesda)">
        <title>A reference genome for the long-term kleptoplast-retaining sea slug Elysia crispata morphotype clarki.</title>
        <authorList>
            <person name="Eastman K.E."/>
            <person name="Pendleton A.L."/>
            <person name="Shaikh M.A."/>
            <person name="Suttiyut T."/>
            <person name="Ogas R."/>
            <person name="Tomko P."/>
            <person name="Gavelis G."/>
            <person name="Widhalm J.R."/>
            <person name="Wisecaver J.H."/>
        </authorList>
    </citation>
    <scope>NUCLEOTIDE SEQUENCE</scope>
    <source>
        <strain evidence="2">ECLA1</strain>
    </source>
</reference>